<sequence>MQNFLLTLAGAVILAIAAAFAAPYVVDWTQWRASFEAQAARAIGAPVVIRGPIEARLLPTPSVVLRDVSVGVDAGGTGLTVRELAASLTLGELMRGRIAVQNLTLDEPSGRLVLDATGRVAQPTGIGTPADLGIAAFTINRGRLELVDRASGRMLRLDDIAATGALTSLAGPLKLDGEVTAAGARQKLKLGLAAFAPDGSSRLRLSLQQLDSPFLIDADGMLSLAGGRPAFAGKASVSTTPAAQAGLPGAGASATRAGWSLSGTVNATPAGLDAKDLTLALGASERPVELAGSGRLTTMPASQGRPGAARLELSLAARQVDLNAATGGAPPLAALNEVARAVAPLAGITAAGTLELAADSVLLAGAAMREVKAGLDWSGGGWAVRTLEAKLPGGARARLAGKVAGAFPGPAPAPGGEPALFTGTVAASAEDLPAFLAWAVPQADGLAAGLPAGAAKLDAGIALGADKVELSAMTLATGGLTLTGSGSYAFAADGRRGRVDAALAGRGVDLDPLIVPARRLMAAGGEALDIGLTFSGRTVRLAGVEAAGIDLALATGVQGIDIERLALANFGGIDLKGAGRVAAVGNPDGELRATLTGGRADGLAALARLAGFEPAQEMLATLGPDLAPVNVEATLASAGGRMDLSVAGRLGAYVGKGTLGFGGDRAATGSVGLDIADGSVFLGRLGVPGVRPKLGPARLELTAAPDIDATFAFAGARLAAEGKVARAEDGRLSPDLAVRLEEADLARLLPDLAAGGVASLPARLGARLTRDGDGYRLAGLTGTLAGTPLSGGLVYRPGAPEPVEADLSLPEWRLTTALALVAGRSAGEGRWPTTGFAPAPLAKVAGRVRLDIARLALPGGLVLERARLRARLGNGRATVEDIAGALAGGELAGRLDLARSGATVRADGSLTLKGASSAPLLAAAGVARPAARGSVDLSLDFTGAGTSPRGLVASLAGQGSLALDGVEVAATSPAALQYVMLATERGLPPEPRRVNELFEEGLARGTLRLPRVETTLGLVAGVARSGVARLAIGDQRFALSGGFDLASFGIEALLEIEETKASTAVAGASAGGTAALPAAAIRWTGPLTGPERRTDVTALVAAINMRALERETRRLEAEYGRTPLTNAGHATDAPERGAPERAAPSISLPPIPSPPGAQPPAAPAPQPQSNPLPALQAPPQRQVQRDVSREPPREARPEVPSGAPPASPPPFQMQPGSPAPPLPPPVDIPPDALLNPIMQPPLAP</sequence>
<feature type="domain" description="AsmA" evidence="3">
    <location>
        <begin position="8"/>
        <end position="119"/>
    </location>
</feature>
<feature type="region of interest" description="Disordered" evidence="1">
    <location>
        <begin position="1118"/>
        <end position="1244"/>
    </location>
</feature>
<feature type="chain" id="PRO_5047344709" evidence="2">
    <location>
        <begin position="22"/>
        <end position="1244"/>
    </location>
</feature>
<evidence type="ECO:0000259" key="3">
    <source>
        <dbReference type="Pfam" id="PF05170"/>
    </source>
</evidence>
<evidence type="ECO:0000313" key="5">
    <source>
        <dbReference type="Proteomes" id="UP001597299"/>
    </source>
</evidence>
<keyword evidence="5" id="KW-1185">Reference proteome</keyword>
<feature type="compositionally biased region" description="Basic and acidic residues" evidence="1">
    <location>
        <begin position="1183"/>
        <end position="1197"/>
    </location>
</feature>
<proteinExistence type="predicted"/>
<keyword evidence="2" id="KW-0732">Signal</keyword>
<dbReference type="PANTHER" id="PTHR30441:SF4">
    <property type="entry name" value="PROTEIN ASMA"/>
    <property type="match status" value="1"/>
</dbReference>
<evidence type="ECO:0000256" key="2">
    <source>
        <dbReference type="SAM" id="SignalP"/>
    </source>
</evidence>
<feature type="compositionally biased region" description="Pro residues" evidence="1">
    <location>
        <begin position="1147"/>
        <end position="1170"/>
    </location>
</feature>
<accession>A0ABW4YSS9</accession>
<dbReference type="InterPro" id="IPR007844">
    <property type="entry name" value="AsmA"/>
</dbReference>
<feature type="signal peptide" evidence="2">
    <location>
        <begin position="1"/>
        <end position="21"/>
    </location>
</feature>
<evidence type="ECO:0000313" key="4">
    <source>
        <dbReference type="EMBL" id="MFD2139248.1"/>
    </source>
</evidence>
<gene>
    <name evidence="4" type="ORF">ACFSNC_02425</name>
</gene>
<name>A0ABW4YSS9_9HYPH</name>
<dbReference type="RefSeq" id="WP_213354329.1">
    <property type="nucleotide sequence ID" value="NZ_JAHBGB010000041.1"/>
</dbReference>
<feature type="compositionally biased region" description="Pro residues" evidence="1">
    <location>
        <begin position="1202"/>
        <end position="1228"/>
    </location>
</feature>
<dbReference type="PANTHER" id="PTHR30441">
    <property type="entry name" value="DUF748 DOMAIN-CONTAINING PROTEIN"/>
    <property type="match status" value="1"/>
</dbReference>
<protein>
    <submittedName>
        <fullName evidence="4">AsmA family protein</fullName>
    </submittedName>
</protein>
<dbReference type="Proteomes" id="UP001597299">
    <property type="component" value="Unassembled WGS sequence"/>
</dbReference>
<dbReference type="Pfam" id="PF05170">
    <property type="entry name" value="AsmA"/>
    <property type="match status" value="1"/>
</dbReference>
<reference evidence="5" key="1">
    <citation type="journal article" date="2019" name="Int. J. Syst. Evol. Microbiol.">
        <title>The Global Catalogue of Microorganisms (GCM) 10K type strain sequencing project: providing services to taxonomists for standard genome sequencing and annotation.</title>
        <authorList>
            <consortium name="The Broad Institute Genomics Platform"/>
            <consortium name="The Broad Institute Genome Sequencing Center for Infectious Disease"/>
            <person name="Wu L."/>
            <person name="Ma J."/>
        </authorList>
    </citation>
    <scope>NUCLEOTIDE SEQUENCE [LARGE SCALE GENOMIC DNA]</scope>
    <source>
        <strain evidence="5">CCM 7435</strain>
    </source>
</reference>
<evidence type="ECO:0000256" key="1">
    <source>
        <dbReference type="SAM" id="MobiDB-lite"/>
    </source>
</evidence>
<feature type="compositionally biased region" description="Low complexity" evidence="1">
    <location>
        <begin position="1171"/>
        <end position="1180"/>
    </location>
</feature>
<dbReference type="EMBL" id="JBHUHD010000001">
    <property type="protein sequence ID" value="MFD2139248.1"/>
    <property type="molecule type" value="Genomic_DNA"/>
</dbReference>
<comment type="caution">
    <text evidence="4">The sequence shown here is derived from an EMBL/GenBank/DDBJ whole genome shotgun (WGS) entry which is preliminary data.</text>
</comment>
<organism evidence="4 5">
    <name type="scientific">Ancylobacter oerskovii</name>
    <dbReference type="NCBI Taxonomy" id="459519"/>
    <lineage>
        <taxon>Bacteria</taxon>
        <taxon>Pseudomonadati</taxon>
        <taxon>Pseudomonadota</taxon>
        <taxon>Alphaproteobacteria</taxon>
        <taxon>Hyphomicrobiales</taxon>
        <taxon>Xanthobacteraceae</taxon>
        <taxon>Ancylobacter</taxon>
    </lineage>
</organism>
<dbReference type="InterPro" id="IPR052894">
    <property type="entry name" value="AsmA-related"/>
</dbReference>